<evidence type="ECO:0000313" key="2">
    <source>
        <dbReference type="EMBL" id="ADI37375.1"/>
    </source>
</evidence>
<feature type="transmembrane region" description="Helical" evidence="1">
    <location>
        <begin position="6"/>
        <end position="26"/>
    </location>
</feature>
<organism evidence="2 3">
    <name type="scientific">Methanococcus voltae (strain ATCC BAA-1334 / A3)</name>
    <dbReference type="NCBI Taxonomy" id="456320"/>
    <lineage>
        <taxon>Archaea</taxon>
        <taxon>Methanobacteriati</taxon>
        <taxon>Methanobacteriota</taxon>
        <taxon>Methanomada group</taxon>
        <taxon>Methanococci</taxon>
        <taxon>Methanococcales</taxon>
        <taxon>Methanococcaceae</taxon>
        <taxon>Methanococcus</taxon>
    </lineage>
</organism>
<dbReference type="Proteomes" id="UP000007722">
    <property type="component" value="Chromosome"/>
</dbReference>
<keyword evidence="2" id="KW-0966">Cell projection</keyword>
<accession>D7DR98</accession>
<dbReference type="STRING" id="456320.Mvol_1720"/>
<dbReference type="eggNOG" id="arCOG01824">
    <property type="taxonomic scope" value="Archaea"/>
</dbReference>
<dbReference type="InParanoid" id="D7DR98"/>
<keyword evidence="1" id="KW-1133">Transmembrane helix</keyword>
<dbReference type="OrthoDB" id="62189at2157"/>
<dbReference type="EMBL" id="CP002057">
    <property type="protein sequence ID" value="ADI37375.1"/>
    <property type="molecule type" value="Genomic_DNA"/>
</dbReference>
<proteinExistence type="predicted"/>
<dbReference type="HOGENOM" id="CLU_1840618_0_0_2"/>
<keyword evidence="1" id="KW-0472">Membrane</keyword>
<keyword evidence="2" id="KW-0282">Flagellum</keyword>
<name>D7DR98_METV3</name>
<keyword evidence="1" id="KW-0812">Transmembrane</keyword>
<evidence type="ECO:0000256" key="1">
    <source>
        <dbReference type="SAM" id="Phobius"/>
    </source>
</evidence>
<gene>
    <name evidence="2" type="ordered locus">Mvol_1720</name>
</gene>
<keyword evidence="2" id="KW-0969">Cilium</keyword>
<dbReference type="KEGG" id="mvo:Mvol_1720"/>
<keyword evidence="3" id="KW-1185">Reference proteome</keyword>
<sequence length="139" mass="15229">MGFSQVVGISSLVIILLASLSMVYIATDHNFEKVLTSQDEHYENIITKNNEKILINIATVDTGNINNTILNITNTGNTIIDISKLSVLKNGEHYIVSMGSGYIAPQETELITIYDIKAISTDKISVITEHGYKNSANVI</sequence>
<dbReference type="AlphaFoldDB" id="D7DR98"/>
<protein>
    <submittedName>
        <fullName evidence="2">Flagellin</fullName>
    </submittedName>
</protein>
<evidence type="ECO:0000313" key="3">
    <source>
        <dbReference type="Proteomes" id="UP000007722"/>
    </source>
</evidence>
<reference evidence="2 3" key="1">
    <citation type="submission" date="2010-05" db="EMBL/GenBank/DDBJ databases">
        <title>Complete sequence of Methanococcus voltae A3.</title>
        <authorList>
            <consortium name="US DOE Joint Genome Institute"/>
            <person name="Lucas S."/>
            <person name="Copeland A."/>
            <person name="Lapidus A."/>
            <person name="Cheng J.-F."/>
            <person name="Bruce D."/>
            <person name="Goodwin L."/>
            <person name="Pitluck S."/>
            <person name="Lowry S."/>
            <person name="Clum A."/>
            <person name="Land M."/>
            <person name="Hauser L."/>
            <person name="Kyrpides N."/>
            <person name="Mikhailova N."/>
            <person name="Whitman W.B."/>
            <person name="Woyke T."/>
        </authorList>
    </citation>
    <scope>NUCLEOTIDE SEQUENCE [LARGE SCALE GENOMIC DNA]</scope>
    <source>
        <strain evidence="3">ATCC BAA-1334 / A3</strain>
    </source>
</reference>